<evidence type="ECO:0000259" key="1">
    <source>
        <dbReference type="Pfam" id="PF13649"/>
    </source>
</evidence>
<protein>
    <submittedName>
        <fullName evidence="2">Methyltransferase family protein</fullName>
    </submittedName>
</protein>
<evidence type="ECO:0000313" key="3">
    <source>
        <dbReference type="Proteomes" id="UP000237662"/>
    </source>
</evidence>
<dbReference type="Proteomes" id="UP000237662">
    <property type="component" value="Unassembled WGS sequence"/>
</dbReference>
<name>A0A2S6I6Z3_9BACT</name>
<proteinExistence type="predicted"/>
<keyword evidence="3" id="KW-1185">Reference proteome</keyword>
<keyword evidence="2" id="KW-0808">Transferase</keyword>
<dbReference type="EMBL" id="PTJC01000005">
    <property type="protein sequence ID" value="PPK87255.1"/>
    <property type="molecule type" value="Genomic_DNA"/>
</dbReference>
<dbReference type="AlphaFoldDB" id="A0A2S6I6Z3"/>
<evidence type="ECO:0000313" key="2">
    <source>
        <dbReference type="EMBL" id="PPK87255.1"/>
    </source>
</evidence>
<dbReference type="Pfam" id="PF13649">
    <property type="entry name" value="Methyltransf_25"/>
    <property type="match status" value="1"/>
</dbReference>
<comment type="caution">
    <text evidence="2">The sequence shown here is derived from an EMBL/GenBank/DDBJ whole genome shotgun (WGS) entry which is preliminary data.</text>
</comment>
<dbReference type="RefSeq" id="WP_104417869.1">
    <property type="nucleotide sequence ID" value="NZ_PTJC01000005.1"/>
</dbReference>
<sequence length="193" mass="20747">MDKSNGYERIASDFIAYRATGANATGSSAVYSWARGLPPGGSVLDLGCGPGIPITGVLIHTGLEVFGIDASPSLVAEFRANFPAVPVACEAVEDSPFFDRSFDAVLAWGLLFLLPKRAQTIVIRRVGEALRPGGRFLFTAPYQEVQWEDAMTGRLSLSLGAETYRSLLADAGLTLTGEFEDEGENHYYSCTKD</sequence>
<dbReference type="GO" id="GO:0008168">
    <property type="term" value="F:methyltransferase activity"/>
    <property type="evidence" value="ECO:0007669"/>
    <property type="project" value="UniProtKB-KW"/>
</dbReference>
<feature type="domain" description="Methyltransferase" evidence="1">
    <location>
        <begin position="43"/>
        <end position="134"/>
    </location>
</feature>
<reference evidence="2 3" key="1">
    <citation type="submission" date="2018-02" db="EMBL/GenBank/DDBJ databases">
        <title>Genomic Encyclopedia of Archaeal and Bacterial Type Strains, Phase II (KMG-II): from individual species to whole genera.</title>
        <authorList>
            <person name="Goeker M."/>
        </authorList>
    </citation>
    <scope>NUCLEOTIDE SEQUENCE [LARGE SCALE GENOMIC DNA]</scope>
    <source>
        <strain evidence="2 3">DSM 29526</strain>
    </source>
</reference>
<dbReference type="GO" id="GO:0032259">
    <property type="term" value="P:methylation"/>
    <property type="evidence" value="ECO:0007669"/>
    <property type="project" value="UniProtKB-KW"/>
</dbReference>
<dbReference type="CDD" id="cd02440">
    <property type="entry name" value="AdoMet_MTases"/>
    <property type="match status" value="1"/>
</dbReference>
<dbReference type="PANTHER" id="PTHR42912">
    <property type="entry name" value="METHYLTRANSFERASE"/>
    <property type="match status" value="1"/>
</dbReference>
<dbReference type="InterPro" id="IPR029063">
    <property type="entry name" value="SAM-dependent_MTases_sf"/>
</dbReference>
<keyword evidence="2" id="KW-0489">Methyltransferase</keyword>
<accession>A0A2S6I6Z3</accession>
<gene>
    <name evidence="2" type="ORF">CLV84_0192</name>
</gene>
<dbReference type="InterPro" id="IPR041698">
    <property type="entry name" value="Methyltransf_25"/>
</dbReference>
<dbReference type="SUPFAM" id="SSF53335">
    <property type="entry name" value="S-adenosyl-L-methionine-dependent methyltransferases"/>
    <property type="match status" value="1"/>
</dbReference>
<dbReference type="OrthoDB" id="9789123at2"/>
<organism evidence="2 3">
    <name type="scientific">Neolewinella xylanilytica</name>
    <dbReference type="NCBI Taxonomy" id="1514080"/>
    <lineage>
        <taxon>Bacteria</taxon>
        <taxon>Pseudomonadati</taxon>
        <taxon>Bacteroidota</taxon>
        <taxon>Saprospiria</taxon>
        <taxon>Saprospirales</taxon>
        <taxon>Lewinellaceae</taxon>
        <taxon>Neolewinella</taxon>
    </lineage>
</organism>
<dbReference type="InterPro" id="IPR050508">
    <property type="entry name" value="Methyltransf_Superfamily"/>
</dbReference>
<dbReference type="Gene3D" id="3.40.50.150">
    <property type="entry name" value="Vaccinia Virus protein VP39"/>
    <property type="match status" value="1"/>
</dbReference>